<gene>
    <name evidence="2" type="ORF">I6N95_23040</name>
</gene>
<dbReference type="AlphaFoldDB" id="A0A940P8Y0"/>
<feature type="transmembrane region" description="Helical" evidence="1">
    <location>
        <begin position="6"/>
        <end position="22"/>
    </location>
</feature>
<keyword evidence="1" id="KW-0472">Membrane</keyword>
<feature type="transmembrane region" description="Helical" evidence="1">
    <location>
        <begin position="57"/>
        <end position="80"/>
    </location>
</feature>
<evidence type="ECO:0000313" key="2">
    <source>
        <dbReference type="EMBL" id="MBP1043909.1"/>
    </source>
</evidence>
<dbReference type="EMBL" id="JAEEGA010000020">
    <property type="protein sequence ID" value="MBP1043909.1"/>
    <property type="molecule type" value="Genomic_DNA"/>
</dbReference>
<sequence>MIFSIITISLIVLIIVLSIYLIREYLVYIDYFTIEPPKDRKELKALNQRRQVQKHRVSNTAMIVLTVFVLVVSFMLFNLMSVKNDTDKIKDQVTIEKKKNSVTSISKDDELKKYKGDSWDISQFSWENVLKNESGTQIDNEIALSKKLMPYIGENSVTIIRGTSLTLSIFAVGLTLEQFNKAQENMVSLKADLNKVPQISIVDFTFTYYNDKGEYQKVSQLYYQEDGVLKDAVKK</sequence>
<protein>
    <submittedName>
        <fullName evidence="2">Uncharacterized protein</fullName>
    </submittedName>
</protein>
<evidence type="ECO:0000256" key="1">
    <source>
        <dbReference type="SAM" id="Phobius"/>
    </source>
</evidence>
<comment type="caution">
    <text evidence="2">The sequence shown here is derived from an EMBL/GenBank/DDBJ whole genome shotgun (WGS) entry which is preliminary data.</text>
</comment>
<accession>A0A940P8Y0</accession>
<dbReference type="Proteomes" id="UP000674938">
    <property type="component" value="Unassembled WGS sequence"/>
</dbReference>
<reference evidence="2" key="1">
    <citation type="submission" date="2020-12" db="EMBL/GenBank/DDBJ databases">
        <title>Vagococcus allomyrinae sp. nov. and Enterococcus lavae sp. nov., isolated from the larvae of Allomyrina dichotoma.</title>
        <authorList>
            <person name="Lee S.D."/>
        </authorList>
    </citation>
    <scope>NUCLEOTIDE SEQUENCE</scope>
    <source>
        <strain evidence="2">BWB3-3</strain>
    </source>
</reference>
<keyword evidence="1" id="KW-0812">Transmembrane</keyword>
<organism evidence="2 3">
    <name type="scientific">Vagococcus allomyrinae</name>
    <dbReference type="NCBI Taxonomy" id="2794353"/>
    <lineage>
        <taxon>Bacteria</taxon>
        <taxon>Bacillati</taxon>
        <taxon>Bacillota</taxon>
        <taxon>Bacilli</taxon>
        <taxon>Lactobacillales</taxon>
        <taxon>Enterococcaceae</taxon>
        <taxon>Vagococcus</taxon>
    </lineage>
</organism>
<evidence type="ECO:0000313" key="3">
    <source>
        <dbReference type="Proteomes" id="UP000674938"/>
    </source>
</evidence>
<keyword evidence="3" id="KW-1185">Reference proteome</keyword>
<keyword evidence="1" id="KW-1133">Transmembrane helix</keyword>
<name>A0A940P8Y0_9ENTE</name>
<proteinExistence type="predicted"/>
<dbReference type="RefSeq" id="WP_209531850.1">
    <property type="nucleotide sequence ID" value="NZ_JAEEGA010000020.1"/>
</dbReference>